<evidence type="ECO:0000256" key="1">
    <source>
        <dbReference type="SAM" id="MobiDB-lite"/>
    </source>
</evidence>
<dbReference type="EMBL" id="JAPEUY010000007">
    <property type="protein sequence ID" value="KAJ4371379.1"/>
    <property type="molecule type" value="Genomic_DNA"/>
</dbReference>
<organism evidence="3 4">
    <name type="scientific">Neocucurbitaria cava</name>
    <dbReference type="NCBI Taxonomy" id="798079"/>
    <lineage>
        <taxon>Eukaryota</taxon>
        <taxon>Fungi</taxon>
        <taxon>Dikarya</taxon>
        <taxon>Ascomycota</taxon>
        <taxon>Pezizomycotina</taxon>
        <taxon>Dothideomycetes</taxon>
        <taxon>Pleosporomycetidae</taxon>
        <taxon>Pleosporales</taxon>
        <taxon>Pleosporineae</taxon>
        <taxon>Cucurbitariaceae</taxon>
        <taxon>Neocucurbitaria</taxon>
    </lineage>
</organism>
<evidence type="ECO:0000256" key="2">
    <source>
        <dbReference type="SAM" id="SignalP"/>
    </source>
</evidence>
<gene>
    <name evidence="3" type="ORF">N0V83_004596</name>
</gene>
<evidence type="ECO:0000313" key="3">
    <source>
        <dbReference type="EMBL" id="KAJ4371379.1"/>
    </source>
</evidence>
<dbReference type="Proteomes" id="UP001140560">
    <property type="component" value="Unassembled WGS sequence"/>
</dbReference>
<reference evidence="3" key="1">
    <citation type="submission" date="2022-10" db="EMBL/GenBank/DDBJ databases">
        <title>Tapping the CABI collections for fungal endophytes: first genome assemblies for Collariella, Neodidymelliopsis, Ascochyta clinopodiicola, Didymella pomorum, Didymosphaeria variabile, Neocosmospora piperis and Neocucurbitaria cava.</title>
        <authorList>
            <person name="Hill R."/>
        </authorList>
    </citation>
    <scope>NUCLEOTIDE SEQUENCE</scope>
    <source>
        <strain evidence="3">IMI 356814</strain>
    </source>
</reference>
<protein>
    <submittedName>
        <fullName evidence="3">Uncharacterized protein</fullName>
    </submittedName>
</protein>
<feature type="signal peptide" evidence="2">
    <location>
        <begin position="1"/>
        <end position="18"/>
    </location>
</feature>
<keyword evidence="4" id="KW-1185">Reference proteome</keyword>
<dbReference type="OrthoDB" id="3789503at2759"/>
<feature type="compositionally biased region" description="Acidic residues" evidence="1">
    <location>
        <begin position="76"/>
        <end position="97"/>
    </location>
</feature>
<feature type="compositionally biased region" description="Basic and acidic residues" evidence="1">
    <location>
        <begin position="62"/>
        <end position="75"/>
    </location>
</feature>
<keyword evidence="2" id="KW-0732">Signal</keyword>
<feature type="chain" id="PRO_5040789948" evidence="2">
    <location>
        <begin position="19"/>
        <end position="205"/>
    </location>
</feature>
<dbReference type="AlphaFoldDB" id="A0A9W8Y9F4"/>
<feature type="region of interest" description="Disordered" evidence="1">
    <location>
        <begin position="60"/>
        <end position="195"/>
    </location>
</feature>
<name>A0A9W8Y9F4_9PLEO</name>
<sequence>MHGRLILLAASLVVPLLAAPLPDHKVVSRDNTIELRHDLSVDDAIRDIVKRGPVVEALPIESRSDTTVESKREDPLAEDEDEDEDSEYVDDVDISDDLAEKRGLNKTPGGGSGKRGLNKTPGGGSGKRGLNKTPGGGSGKRGLNKTPGGGSGKRGLNKTPGGGSGKRGLNKTPGGGSGRRGLNKTPGGGSGKRDLVERAMRFLFG</sequence>
<accession>A0A9W8Y9F4</accession>
<proteinExistence type="predicted"/>
<comment type="caution">
    <text evidence="3">The sequence shown here is derived from an EMBL/GenBank/DDBJ whole genome shotgun (WGS) entry which is preliminary data.</text>
</comment>
<evidence type="ECO:0000313" key="4">
    <source>
        <dbReference type="Proteomes" id="UP001140560"/>
    </source>
</evidence>